<dbReference type="RefSeq" id="WP_306889541.1">
    <property type="nucleotide sequence ID" value="NZ_JAUSVR010000004.1"/>
</dbReference>
<reference evidence="3 4" key="1">
    <citation type="submission" date="2023-07" db="EMBL/GenBank/DDBJ databases">
        <title>Genomic Encyclopedia of Type Strains, Phase IV (KMG-IV): sequencing the most valuable type-strain genomes for metagenomic binning, comparative biology and taxonomic classification.</title>
        <authorList>
            <person name="Goeker M."/>
        </authorList>
    </citation>
    <scope>NUCLEOTIDE SEQUENCE [LARGE SCALE GENOMIC DNA]</scope>
    <source>
        <strain evidence="3 4">DSM 15561</strain>
    </source>
</reference>
<feature type="signal peptide" evidence="2">
    <location>
        <begin position="1"/>
        <end position="25"/>
    </location>
</feature>
<evidence type="ECO:0000313" key="4">
    <source>
        <dbReference type="Proteomes" id="UP001235094"/>
    </source>
</evidence>
<protein>
    <recommendedName>
        <fullName evidence="5">Alpha/beta hydrolase</fullName>
    </recommendedName>
</protein>
<organism evidence="3 4">
    <name type="scientific">Ancylobacter amanitiformis</name>
    <dbReference type="NCBI Taxonomy" id="217069"/>
    <lineage>
        <taxon>Bacteria</taxon>
        <taxon>Pseudomonadati</taxon>
        <taxon>Pseudomonadota</taxon>
        <taxon>Alphaproteobacteria</taxon>
        <taxon>Hyphomicrobiales</taxon>
        <taxon>Xanthobacteraceae</taxon>
        <taxon>Ancylobacter</taxon>
    </lineage>
</organism>
<dbReference type="SUPFAM" id="SSF53474">
    <property type="entry name" value="alpha/beta-Hydrolases"/>
    <property type="match status" value="1"/>
</dbReference>
<dbReference type="Gene3D" id="3.40.50.1820">
    <property type="entry name" value="alpha/beta hydrolase"/>
    <property type="match status" value="1"/>
</dbReference>
<dbReference type="Proteomes" id="UP001235094">
    <property type="component" value="Unassembled WGS sequence"/>
</dbReference>
<keyword evidence="2" id="KW-0732">Signal</keyword>
<keyword evidence="4" id="KW-1185">Reference proteome</keyword>
<sequence>MKPSRRAFALALLIAAAGLASPAEAQPSLTRPPWAGAPPTAKGNAPLPTRADTHVYLLRGLFGVFSLGMDKLAQELAARGYTVEIQNWDEAETVIQQVAARASGGHTGPVVLIGHSLGANAVIEVATAMRARGVPIVLGVTFDATEPGPVPDNVAVFINFWAKDGFGRPVQAVPGYGGQLENFDLSDVPDISHTSIDTMDRFHQFVITTLDSMTRH</sequence>
<feature type="chain" id="PRO_5046470790" description="Alpha/beta hydrolase" evidence="2">
    <location>
        <begin position="26"/>
        <end position="216"/>
    </location>
</feature>
<name>A0ABU0LQ85_9HYPH</name>
<evidence type="ECO:0000256" key="2">
    <source>
        <dbReference type="SAM" id="SignalP"/>
    </source>
</evidence>
<proteinExistence type="predicted"/>
<accession>A0ABU0LQ85</accession>
<evidence type="ECO:0000313" key="3">
    <source>
        <dbReference type="EMBL" id="MDQ0510828.1"/>
    </source>
</evidence>
<evidence type="ECO:0000256" key="1">
    <source>
        <dbReference type="SAM" id="MobiDB-lite"/>
    </source>
</evidence>
<comment type="caution">
    <text evidence="3">The sequence shown here is derived from an EMBL/GenBank/DDBJ whole genome shotgun (WGS) entry which is preliminary data.</text>
</comment>
<gene>
    <name evidence="3" type="ORF">QOZ99_001716</name>
</gene>
<evidence type="ECO:0008006" key="5">
    <source>
        <dbReference type="Google" id="ProtNLM"/>
    </source>
</evidence>
<dbReference type="EMBL" id="JAUSVR010000004">
    <property type="protein sequence ID" value="MDQ0510828.1"/>
    <property type="molecule type" value="Genomic_DNA"/>
</dbReference>
<feature type="region of interest" description="Disordered" evidence="1">
    <location>
        <begin position="25"/>
        <end position="47"/>
    </location>
</feature>
<dbReference type="InterPro" id="IPR029058">
    <property type="entry name" value="AB_hydrolase_fold"/>
</dbReference>